<sequence length="61" mass="6158">MPDRARAVGAVAETLGWWAGLTLLWVVLISSVDVLEAGVGAGAAAAGAWAARAARRAAAER</sequence>
<keyword evidence="1" id="KW-0472">Membrane</keyword>
<dbReference type="Proteomes" id="UP000327000">
    <property type="component" value="Unassembled WGS sequence"/>
</dbReference>
<comment type="caution">
    <text evidence="2">The sequence shown here is derived from an EMBL/GenBank/DDBJ whole genome shotgun (WGS) entry which is preliminary data.</text>
</comment>
<reference evidence="2 3" key="1">
    <citation type="journal article" date="2019" name="Microb. Cell Fact.">
        <title>Exploring novel herbicidin analogues by transcriptional regulator overexpression and MS/MS molecular networking.</title>
        <authorList>
            <person name="Shi Y."/>
            <person name="Gu R."/>
            <person name="Li Y."/>
            <person name="Wang X."/>
            <person name="Ren W."/>
            <person name="Li X."/>
            <person name="Wang L."/>
            <person name="Xie Y."/>
            <person name="Hong B."/>
        </authorList>
    </citation>
    <scope>NUCLEOTIDE SEQUENCE [LARGE SCALE GENOMIC DNA]</scope>
    <source>
        <strain evidence="2 3">US-43</strain>
    </source>
</reference>
<feature type="transmembrane region" description="Helical" evidence="1">
    <location>
        <begin position="34"/>
        <end position="51"/>
    </location>
</feature>
<dbReference type="RefSeq" id="WP_004950509.1">
    <property type="nucleotide sequence ID" value="NZ_JBEOXQ010000195.1"/>
</dbReference>
<organism evidence="2 3">
    <name type="scientific">Streptomyces mobaraensis</name>
    <name type="common">Streptoverticillium mobaraense</name>
    <dbReference type="NCBI Taxonomy" id="35621"/>
    <lineage>
        <taxon>Bacteria</taxon>
        <taxon>Bacillati</taxon>
        <taxon>Actinomycetota</taxon>
        <taxon>Actinomycetes</taxon>
        <taxon>Kitasatosporales</taxon>
        <taxon>Streptomycetaceae</taxon>
        <taxon>Streptomyces</taxon>
    </lineage>
</organism>
<protein>
    <submittedName>
        <fullName evidence="2">Uncharacterized protein</fullName>
    </submittedName>
</protein>
<evidence type="ECO:0000313" key="3">
    <source>
        <dbReference type="Proteomes" id="UP000327000"/>
    </source>
</evidence>
<proteinExistence type="predicted"/>
<keyword evidence="1" id="KW-0812">Transmembrane</keyword>
<gene>
    <name evidence="2" type="ORF">FRZ00_11340</name>
</gene>
<dbReference type="EMBL" id="VOKX01000016">
    <property type="protein sequence ID" value="KAB7847292.1"/>
    <property type="molecule type" value="Genomic_DNA"/>
</dbReference>
<keyword evidence="1" id="KW-1133">Transmembrane helix</keyword>
<evidence type="ECO:0000256" key="1">
    <source>
        <dbReference type="SAM" id="Phobius"/>
    </source>
</evidence>
<name>A0A5N5W9V4_STRMB</name>
<keyword evidence="3" id="KW-1185">Reference proteome</keyword>
<feature type="transmembrane region" description="Helical" evidence="1">
    <location>
        <begin position="7"/>
        <end position="28"/>
    </location>
</feature>
<dbReference type="AlphaFoldDB" id="A0A5N5W9V4"/>
<accession>A0A5N5W9V4</accession>
<evidence type="ECO:0000313" key="2">
    <source>
        <dbReference type="EMBL" id="KAB7847292.1"/>
    </source>
</evidence>